<evidence type="ECO:0000313" key="1">
    <source>
        <dbReference type="EMBL" id="KTF05163.1"/>
    </source>
</evidence>
<organism evidence="1">
    <name type="scientific">marine sediment metagenome</name>
    <dbReference type="NCBI Taxonomy" id="412755"/>
    <lineage>
        <taxon>unclassified sequences</taxon>
        <taxon>metagenomes</taxon>
        <taxon>ecological metagenomes</taxon>
    </lineage>
</organism>
<accession>A0A1B6NPD3</accession>
<gene>
    <name evidence="1" type="ORF">MGSAQ_003341</name>
</gene>
<comment type="caution">
    <text evidence="1">The sequence shown here is derived from an EMBL/GenBank/DDBJ whole genome shotgun (WGS) entry which is preliminary data.</text>
</comment>
<protein>
    <submittedName>
        <fullName evidence="1">Uncharacterized protein</fullName>
    </submittedName>
</protein>
<sequence>MVSTASWAVMITETVEAAAVFMTVHVAR</sequence>
<proteinExistence type="predicted"/>
<reference evidence="1" key="1">
    <citation type="submission" date="2013-11" db="EMBL/GenBank/DDBJ databases">
        <title>Microbial diversity, functional groups and degradation webs in Northern and Southern Mediterranean and Red Sea marine crude oil polluted sites.</title>
        <authorList>
            <person name="Daffonchio D."/>
            <person name="Mapelli F."/>
            <person name="Ferrer M."/>
            <person name="Richter M."/>
            <person name="Cherif A."/>
            <person name="Malkawi H.I."/>
            <person name="Yakimov M.M."/>
            <person name="Abdel-Fattah Y.R."/>
            <person name="Blaghen M."/>
            <person name="Golyshin P.N."/>
            <person name="Kalogerakis N."/>
            <person name="Boon N."/>
            <person name="Magagnini M."/>
            <person name="Fava F."/>
        </authorList>
    </citation>
    <scope>NUCLEOTIDE SEQUENCE</scope>
</reference>
<dbReference type="EMBL" id="AYSL01001963">
    <property type="protein sequence ID" value="KTF05163.1"/>
    <property type="molecule type" value="Genomic_DNA"/>
</dbReference>
<feature type="non-terminal residue" evidence="1">
    <location>
        <position position="28"/>
    </location>
</feature>
<name>A0A1B6NPD3_9ZZZZ</name>
<dbReference type="AlphaFoldDB" id="A0A1B6NPD3"/>